<organism evidence="1">
    <name type="scientific">viral metagenome</name>
    <dbReference type="NCBI Taxonomy" id="1070528"/>
    <lineage>
        <taxon>unclassified sequences</taxon>
        <taxon>metagenomes</taxon>
        <taxon>organismal metagenomes</taxon>
    </lineage>
</organism>
<accession>A0A6C0K7Z0</accession>
<sequence>MAALEMAAGPPGTGEGIPQLHAMTLFDVRLKQDKARHKAYNQILEQALQKVAYSAVQPNQPTFVYYNVPPFVLGLPALDLKDCVVYVVHQLRNQGYEVRFTYPNLLWISWGHHEHKYLMEKNPIIQSMIPKMATQEKRKGPSLVTMRAAATGAAGAGQTLRAADYTPPAGFVETMERPSPYSRTKNLAGGISETQTKSVRFENKRDGLVNVLDELWKI</sequence>
<proteinExistence type="predicted"/>
<dbReference type="EMBL" id="MN740799">
    <property type="protein sequence ID" value="QHU12388.1"/>
    <property type="molecule type" value="Genomic_DNA"/>
</dbReference>
<reference evidence="1" key="1">
    <citation type="journal article" date="2020" name="Nature">
        <title>Giant virus diversity and host interactions through global metagenomics.</title>
        <authorList>
            <person name="Schulz F."/>
            <person name="Roux S."/>
            <person name="Paez-Espino D."/>
            <person name="Jungbluth S."/>
            <person name="Walsh D.A."/>
            <person name="Denef V.J."/>
            <person name="McMahon K.D."/>
            <person name="Konstantinidis K.T."/>
            <person name="Eloe-Fadrosh E.A."/>
            <person name="Kyrpides N.C."/>
            <person name="Woyke T."/>
        </authorList>
    </citation>
    <scope>NUCLEOTIDE SEQUENCE</scope>
    <source>
        <strain evidence="1">GVMAG-S-1101171-110</strain>
    </source>
</reference>
<protein>
    <submittedName>
        <fullName evidence="1">Uncharacterized protein</fullName>
    </submittedName>
</protein>
<dbReference type="Pfam" id="PF19063">
    <property type="entry name" value="DUF5759"/>
    <property type="match status" value="1"/>
</dbReference>
<dbReference type="InterPro" id="IPR043977">
    <property type="entry name" value="DUF5759"/>
</dbReference>
<name>A0A6C0K7Z0_9ZZZZ</name>
<dbReference type="AlphaFoldDB" id="A0A6C0K7Z0"/>
<evidence type="ECO:0000313" key="1">
    <source>
        <dbReference type="EMBL" id="QHU12388.1"/>
    </source>
</evidence>